<dbReference type="Proteomes" id="UP001239111">
    <property type="component" value="Chromosome 4"/>
</dbReference>
<gene>
    <name evidence="1" type="ORF">QAD02_009136</name>
</gene>
<reference evidence="1" key="1">
    <citation type="submission" date="2023-04" db="EMBL/GenBank/DDBJ databases">
        <title>A chromosome-level genome assembly of the parasitoid wasp Eretmocerus hayati.</title>
        <authorList>
            <person name="Zhong Y."/>
            <person name="Liu S."/>
            <person name="Liu Y."/>
        </authorList>
    </citation>
    <scope>NUCLEOTIDE SEQUENCE</scope>
    <source>
        <strain evidence="1">ZJU_SS_LIU_2023</strain>
    </source>
</reference>
<protein>
    <submittedName>
        <fullName evidence="1">Uncharacterized protein</fullName>
    </submittedName>
</protein>
<organism evidence="1 2">
    <name type="scientific">Eretmocerus hayati</name>
    <dbReference type="NCBI Taxonomy" id="131215"/>
    <lineage>
        <taxon>Eukaryota</taxon>
        <taxon>Metazoa</taxon>
        <taxon>Ecdysozoa</taxon>
        <taxon>Arthropoda</taxon>
        <taxon>Hexapoda</taxon>
        <taxon>Insecta</taxon>
        <taxon>Pterygota</taxon>
        <taxon>Neoptera</taxon>
        <taxon>Endopterygota</taxon>
        <taxon>Hymenoptera</taxon>
        <taxon>Apocrita</taxon>
        <taxon>Proctotrupomorpha</taxon>
        <taxon>Chalcidoidea</taxon>
        <taxon>Aphelinidae</taxon>
        <taxon>Aphelininae</taxon>
        <taxon>Eretmocerus</taxon>
    </lineage>
</organism>
<sequence>MHMAFEELARLYGPVVGLKLGKQKLVLISSHDLVKKALLNDDLNGRPNGFFFRVRSFGKEKGVLFAGGPCWSQLRRFTVRHLRSFGFGQEVMGQRMEYEARCLIDLLKKQAEQGPVPMHNAFEVAVLNSLWWMIASKRFEPDDAKLKEILFVVHEVFRLNDTVGGVLSHLPLLRFVLPELSGYNELISMLRRFWKFFDDEIADHEHTLDQQQQQLPRDLIDAFLIEMRQGSRGSGSETIFDRENLLILSLDLFLAGTKTTTDTLGTMIAFLTLNPKWKEELQYELDNVVGRDRSPVLADIPFLPKIEAFIAESQRYLLLSPLAIPHRAMKDVLLEGYVIPKDTTIVLNFHSVHTDDHHWDNPEEFRPERFLDESGRYQHNNSSIPFGLGKRRCLGEGLARWSLFLLLTHVLHHFDFQSSDGSPSPEILGQDGFTISPRPYYLTLKVRD</sequence>
<evidence type="ECO:0000313" key="2">
    <source>
        <dbReference type="Proteomes" id="UP001239111"/>
    </source>
</evidence>
<comment type="caution">
    <text evidence="1">The sequence shown here is derived from an EMBL/GenBank/DDBJ whole genome shotgun (WGS) entry which is preliminary data.</text>
</comment>
<dbReference type="EMBL" id="CM056744">
    <property type="protein sequence ID" value="KAJ8667473.1"/>
    <property type="molecule type" value="Genomic_DNA"/>
</dbReference>
<keyword evidence="2" id="KW-1185">Reference proteome</keyword>
<name>A0ACC2N9P8_9HYME</name>
<accession>A0ACC2N9P8</accession>
<evidence type="ECO:0000313" key="1">
    <source>
        <dbReference type="EMBL" id="KAJ8667473.1"/>
    </source>
</evidence>
<proteinExistence type="predicted"/>